<accession>A0A1L9R954</accession>
<dbReference type="RefSeq" id="XP_040685131.1">
    <property type="nucleotide sequence ID" value="XM_040836528.1"/>
</dbReference>
<name>A0A1L9R954_ASPWE</name>
<dbReference type="InterPro" id="IPR033932">
    <property type="entry name" value="YtcJ-like"/>
</dbReference>
<dbReference type="InterPro" id="IPR032466">
    <property type="entry name" value="Metal_Hydrolase"/>
</dbReference>
<dbReference type="InterPro" id="IPR013108">
    <property type="entry name" value="Amidohydro_3"/>
</dbReference>
<organism evidence="2 3">
    <name type="scientific">Aspergillus wentii DTO 134E9</name>
    <dbReference type="NCBI Taxonomy" id="1073089"/>
    <lineage>
        <taxon>Eukaryota</taxon>
        <taxon>Fungi</taxon>
        <taxon>Dikarya</taxon>
        <taxon>Ascomycota</taxon>
        <taxon>Pezizomycotina</taxon>
        <taxon>Eurotiomycetes</taxon>
        <taxon>Eurotiomycetidae</taxon>
        <taxon>Eurotiales</taxon>
        <taxon>Aspergillaceae</taxon>
        <taxon>Aspergillus</taxon>
        <taxon>Aspergillus subgen. Cremei</taxon>
    </lineage>
</organism>
<dbReference type="CDD" id="cd01300">
    <property type="entry name" value="YtcJ_like"/>
    <property type="match status" value="1"/>
</dbReference>
<evidence type="ECO:0000259" key="1">
    <source>
        <dbReference type="Pfam" id="PF07969"/>
    </source>
</evidence>
<dbReference type="GeneID" id="63752376"/>
<proteinExistence type="predicted"/>
<dbReference type="STRING" id="1073089.A0A1L9R954"/>
<sequence>MSTIFTNGRLFAPTDNNEDNFLEAMVVTDNHIQHVGKHDDAEIIQARTEGATEVDLQNHIVVPGFIDSHVHILDFALSLRKLHLLSCKSLHEIRQKIKIHAEIHPGYPRITCKGWIQSSTDGLALASMLDDLDPRPIYIQANDLHSVWCNTAALEELGVDAMSDPAGGTIHRDENGKPSGLLTETAALMIVMPFLIQVTSIEDKLSALDYGAAAYSAAGYTGMIDMAVDESLWKVFNLYRERHQGKTPFHLAMHWLVPFSEDQEEVFKHVDRAISLHQEFNAATSPAFCIAGIKLMTDGVVDGCTAALSQPYGGSPSLIDPTWPAEALQAVVKKADSAGLQCAIHAIGDQAVKQAIDALSQVQPGQRHRIEHLELTSPEDAKRLGQHGITASVQPVHSDPVLFRAWPHLIGSHRCGRAFAYKEFLDGGAPVAIGTDAPTADHFALPNLYNATTRRSVIEPESTEVVNEHFGLSMAAAFTAATKTAAFSRFAESWTGSLAAGLSADFVVLEMDWKPERLLQARVQQTWFQGRKTFDACM</sequence>
<dbReference type="GO" id="GO:0016810">
    <property type="term" value="F:hydrolase activity, acting on carbon-nitrogen (but not peptide) bonds"/>
    <property type="evidence" value="ECO:0007669"/>
    <property type="project" value="InterPro"/>
</dbReference>
<protein>
    <recommendedName>
        <fullName evidence="1">Amidohydrolase 3 domain-containing protein</fullName>
    </recommendedName>
</protein>
<dbReference type="Gene3D" id="3.10.310.70">
    <property type="match status" value="1"/>
</dbReference>
<dbReference type="Pfam" id="PF07969">
    <property type="entry name" value="Amidohydro_3"/>
    <property type="match status" value="1"/>
</dbReference>
<dbReference type="OrthoDB" id="3501663at2759"/>
<dbReference type="SUPFAM" id="SSF51338">
    <property type="entry name" value="Composite domain of metallo-dependent hydrolases"/>
    <property type="match status" value="1"/>
</dbReference>
<dbReference type="AlphaFoldDB" id="A0A1L9R954"/>
<dbReference type="EMBL" id="KV878216">
    <property type="protein sequence ID" value="OJJ31454.1"/>
    <property type="molecule type" value="Genomic_DNA"/>
</dbReference>
<dbReference type="InterPro" id="IPR011059">
    <property type="entry name" value="Metal-dep_hydrolase_composite"/>
</dbReference>
<reference evidence="3" key="1">
    <citation type="journal article" date="2017" name="Genome Biol.">
        <title>Comparative genomics reveals high biological diversity and specific adaptations in the industrially and medically important fungal genus Aspergillus.</title>
        <authorList>
            <person name="de Vries R.P."/>
            <person name="Riley R."/>
            <person name="Wiebenga A."/>
            <person name="Aguilar-Osorio G."/>
            <person name="Amillis S."/>
            <person name="Uchima C.A."/>
            <person name="Anderluh G."/>
            <person name="Asadollahi M."/>
            <person name="Askin M."/>
            <person name="Barry K."/>
            <person name="Battaglia E."/>
            <person name="Bayram O."/>
            <person name="Benocci T."/>
            <person name="Braus-Stromeyer S.A."/>
            <person name="Caldana C."/>
            <person name="Canovas D."/>
            <person name="Cerqueira G.C."/>
            <person name="Chen F."/>
            <person name="Chen W."/>
            <person name="Choi C."/>
            <person name="Clum A."/>
            <person name="Dos Santos R.A."/>
            <person name="Damasio A.R."/>
            <person name="Diallinas G."/>
            <person name="Emri T."/>
            <person name="Fekete E."/>
            <person name="Flipphi M."/>
            <person name="Freyberg S."/>
            <person name="Gallo A."/>
            <person name="Gournas C."/>
            <person name="Habgood R."/>
            <person name="Hainaut M."/>
            <person name="Harispe M.L."/>
            <person name="Henrissat B."/>
            <person name="Hilden K.S."/>
            <person name="Hope R."/>
            <person name="Hossain A."/>
            <person name="Karabika E."/>
            <person name="Karaffa L."/>
            <person name="Karanyi Z."/>
            <person name="Krasevec N."/>
            <person name="Kuo A."/>
            <person name="Kusch H."/>
            <person name="LaButti K."/>
            <person name="Lagendijk E.L."/>
            <person name="Lapidus A."/>
            <person name="Levasseur A."/>
            <person name="Lindquist E."/>
            <person name="Lipzen A."/>
            <person name="Logrieco A.F."/>
            <person name="MacCabe A."/>
            <person name="Maekelae M.R."/>
            <person name="Malavazi I."/>
            <person name="Melin P."/>
            <person name="Meyer V."/>
            <person name="Mielnichuk N."/>
            <person name="Miskei M."/>
            <person name="Molnar A.P."/>
            <person name="Mule G."/>
            <person name="Ngan C.Y."/>
            <person name="Orejas M."/>
            <person name="Orosz E."/>
            <person name="Ouedraogo J.P."/>
            <person name="Overkamp K.M."/>
            <person name="Park H.-S."/>
            <person name="Perrone G."/>
            <person name="Piumi F."/>
            <person name="Punt P.J."/>
            <person name="Ram A.F."/>
            <person name="Ramon A."/>
            <person name="Rauscher S."/>
            <person name="Record E."/>
            <person name="Riano-Pachon D.M."/>
            <person name="Robert V."/>
            <person name="Roehrig J."/>
            <person name="Ruller R."/>
            <person name="Salamov A."/>
            <person name="Salih N.S."/>
            <person name="Samson R.A."/>
            <person name="Sandor E."/>
            <person name="Sanguinetti M."/>
            <person name="Schuetze T."/>
            <person name="Sepcic K."/>
            <person name="Shelest E."/>
            <person name="Sherlock G."/>
            <person name="Sophianopoulou V."/>
            <person name="Squina F.M."/>
            <person name="Sun H."/>
            <person name="Susca A."/>
            <person name="Todd R.B."/>
            <person name="Tsang A."/>
            <person name="Unkles S.E."/>
            <person name="van de Wiele N."/>
            <person name="van Rossen-Uffink D."/>
            <person name="Oliveira J.V."/>
            <person name="Vesth T.C."/>
            <person name="Visser J."/>
            <person name="Yu J.-H."/>
            <person name="Zhou M."/>
            <person name="Andersen M.R."/>
            <person name="Archer D.B."/>
            <person name="Baker S.E."/>
            <person name="Benoit I."/>
            <person name="Brakhage A.A."/>
            <person name="Braus G.H."/>
            <person name="Fischer R."/>
            <person name="Frisvad J.C."/>
            <person name="Goldman G.H."/>
            <person name="Houbraken J."/>
            <person name="Oakley B."/>
            <person name="Pocsi I."/>
            <person name="Scazzocchio C."/>
            <person name="Seiboth B."/>
            <person name="vanKuyk P.A."/>
            <person name="Wortman J."/>
            <person name="Dyer P.S."/>
            <person name="Grigoriev I.V."/>
        </authorList>
    </citation>
    <scope>NUCLEOTIDE SEQUENCE [LARGE SCALE GENOMIC DNA]</scope>
    <source>
        <strain evidence="3">DTO 134E9</strain>
    </source>
</reference>
<feature type="domain" description="Amidohydrolase 3" evidence="1">
    <location>
        <begin position="53"/>
        <end position="531"/>
    </location>
</feature>
<dbReference type="PANTHER" id="PTHR22642">
    <property type="entry name" value="IMIDAZOLONEPROPIONASE"/>
    <property type="match status" value="1"/>
</dbReference>
<dbReference type="SUPFAM" id="SSF51556">
    <property type="entry name" value="Metallo-dependent hydrolases"/>
    <property type="match status" value="1"/>
</dbReference>
<dbReference type="Gene3D" id="2.30.40.10">
    <property type="entry name" value="Urease, subunit C, domain 1"/>
    <property type="match status" value="1"/>
</dbReference>
<dbReference type="Gene3D" id="3.20.20.140">
    <property type="entry name" value="Metal-dependent hydrolases"/>
    <property type="match status" value="1"/>
</dbReference>
<keyword evidence="3" id="KW-1185">Reference proteome</keyword>
<evidence type="ECO:0000313" key="3">
    <source>
        <dbReference type="Proteomes" id="UP000184383"/>
    </source>
</evidence>
<evidence type="ECO:0000313" key="2">
    <source>
        <dbReference type="EMBL" id="OJJ31454.1"/>
    </source>
</evidence>
<dbReference type="PANTHER" id="PTHR22642:SF19">
    <property type="entry name" value="AMIDOHYDROLASE FAMILY PROTEIN (AFU_ORTHOLOGUE AFUA_5G01480)"/>
    <property type="match status" value="1"/>
</dbReference>
<dbReference type="VEuPathDB" id="FungiDB:ASPWEDRAFT_45383"/>
<dbReference type="Proteomes" id="UP000184383">
    <property type="component" value="Unassembled WGS sequence"/>
</dbReference>
<gene>
    <name evidence="2" type="ORF">ASPWEDRAFT_45383</name>
</gene>